<dbReference type="Pfam" id="PF03033">
    <property type="entry name" value="Glyco_transf_28"/>
    <property type="match status" value="1"/>
</dbReference>
<dbReference type="Pfam" id="PF06722">
    <property type="entry name" value="EryCIII-like_C"/>
    <property type="match status" value="1"/>
</dbReference>
<dbReference type="InterPro" id="IPR004276">
    <property type="entry name" value="GlycoTrans_28_N"/>
</dbReference>
<dbReference type="CDD" id="cd03784">
    <property type="entry name" value="GT1_Gtf-like"/>
    <property type="match status" value="1"/>
</dbReference>
<dbReference type="EMBL" id="CAADRA010006391">
    <property type="protein sequence ID" value="VFT94740.1"/>
    <property type="molecule type" value="Genomic_DNA"/>
</dbReference>
<dbReference type="OrthoDB" id="5835829at2759"/>
<gene>
    <name evidence="5" type="primary">Aste57867_18001</name>
    <name evidence="4" type="ORF">As57867_017939</name>
    <name evidence="5" type="ORF">ASTE57867_18001</name>
</gene>
<dbReference type="PANTHER" id="PTHR48050">
    <property type="entry name" value="STEROL 3-BETA-GLUCOSYLTRANSFERASE"/>
    <property type="match status" value="1"/>
</dbReference>
<dbReference type="FunFam" id="3.40.50.2000:FF:000009">
    <property type="entry name" value="Sterol 3-beta-glucosyltransferase UGT80A2"/>
    <property type="match status" value="1"/>
</dbReference>
<reference evidence="4" key="2">
    <citation type="submission" date="2019-06" db="EMBL/GenBank/DDBJ databases">
        <title>Genomics analysis of Aphanomyces spp. identifies a new class of oomycete effector associated with host adaptation.</title>
        <authorList>
            <person name="Gaulin E."/>
        </authorList>
    </citation>
    <scope>NUCLEOTIDE SEQUENCE</scope>
    <source>
        <strain evidence="4">CBS 578.67</strain>
    </source>
</reference>
<proteinExistence type="predicted"/>
<evidence type="ECO:0000313" key="6">
    <source>
        <dbReference type="Proteomes" id="UP000332933"/>
    </source>
</evidence>
<name>A0A485LAK3_9STRA</name>
<evidence type="ECO:0000313" key="5">
    <source>
        <dbReference type="EMBL" id="VFT94740.1"/>
    </source>
</evidence>
<dbReference type="Gene3D" id="3.40.50.2000">
    <property type="entry name" value="Glycogen Phosphorylase B"/>
    <property type="match status" value="2"/>
</dbReference>
<keyword evidence="6" id="KW-1185">Reference proteome</keyword>
<protein>
    <submittedName>
        <fullName evidence="5">Aste57867_18001 protein</fullName>
    </submittedName>
</protein>
<dbReference type="EMBL" id="VJMH01006370">
    <property type="protein sequence ID" value="KAF0690599.1"/>
    <property type="molecule type" value="Genomic_DNA"/>
</dbReference>
<reference evidence="5 6" key="1">
    <citation type="submission" date="2019-03" db="EMBL/GenBank/DDBJ databases">
        <authorList>
            <person name="Gaulin E."/>
            <person name="Dumas B."/>
        </authorList>
    </citation>
    <scope>NUCLEOTIDE SEQUENCE [LARGE SCALE GENOMIC DNA]</scope>
    <source>
        <strain evidence="5">CBS 568.67</strain>
    </source>
</reference>
<feature type="domain" description="Erythromycin biosynthesis protein CIII-like C-terminal" evidence="3">
    <location>
        <begin position="336"/>
        <end position="411"/>
    </location>
</feature>
<dbReference type="AlphaFoldDB" id="A0A485LAK3"/>
<dbReference type="SUPFAM" id="SSF53756">
    <property type="entry name" value="UDP-Glycosyltransferase/glycogen phosphorylase"/>
    <property type="match status" value="1"/>
</dbReference>
<organism evidence="5 6">
    <name type="scientific">Aphanomyces stellatus</name>
    <dbReference type="NCBI Taxonomy" id="120398"/>
    <lineage>
        <taxon>Eukaryota</taxon>
        <taxon>Sar</taxon>
        <taxon>Stramenopiles</taxon>
        <taxon>Oomycota</taxon>
        <taxon>Saprolegniomycetes</taxon>
        <taxon>Saprolegniales</taxon>
        <taxon>Verrucalvaceae</taxon>
        <taxon>Aphanomyces</taxon>
    </lineage>
</organism>
<dbReference type="InterPro" id="IPR002213">
    <property type="entry name" value="UDP_glucos_trans"/>
</dbReference>
<evidence type="ECO:0000313" key="4">
    <source>
        <dbReference type="EMBL" id="KAF0690599.1"/>
    </source>
</evidence>
<dbReference type="Proteomes" id="UP000332933">
    <property type="component" value="Unassembled WGS sequence"/>
</dbReference>
<sequence length="447" mass="48395">MSSATQSTIVVVSVGTRGDIQPYCILGQALAKRGHHVVVATEKRLEAFVASEYGLPVRCLDGDSVGGLFDADFQRRLRDAKFLEMFALFDSWMDQFDPTVILQSYAAALAGADMVITGPLTLVQSYSVAEQLHATWVPVFLGTLPLPTSEFPHLLLEDFTFASRWLNRVSHALIWSALWSKLQRPVNAWRQTSLQLPPIQSSYGVLDVILANDSVTVYQACSLLFCGPNRRLPLDYAIGKVDFTGFLFPDSELNTTGSVALEDFLRASALPVIYIGFGSMPTLEPAALLRLAIDVCAMANCRCVLVTGWTAVGDVEVARQEASSTVHVEASVSHPWLFPQMACILHHAGIGTVAAALRSGVPQIPCPLLLDQFHNANEVVALGVAPCAIPKTKMTAAHVGDAVQRVLRNEDNIQTKANRLGTYVTKESNGAVDRLCGLILATSPTFG</sequence>
<dbReference type="InterPro" id="IPR010610">
    <property type="entry name" value="EryCIII-like_C"/>
</dbReference>
<accession>A0A485LAK3</accession>
<evidence type="ECO:0000259" key="3">
    <source>
        <dbReference type="Pfam" id="PF06722"/>
    </source>
</evidence>
<dbReference type="PANTHER" id="PTHR48050:SF13">
    <property type="entry name" value="STEROL 3-BETA-GLUCOSYLTRANSFERASE UGT80A2"/>
    <property type="match status" value="1"/>
</dbReference>
<dbReference type="InterPro" id="IPR050426">
    <property type="entry name" value="Glycosyltransferase_28"/>
</dbReference>
<evidence type="ECO:0000256" key="1">
    <source>
        <dbReference type="ARBA" id="ARBA00022679"/>
    </source>
</evidence>
<dbReference type="GO" id="GO:0005975">
    <property type="term" value="P:carbohydrate metabolic process"/>
    <property type="evidence" value="ECO:0007669"/>
    <property type="project" value="InterPro"/>
</dbReference>
<feature type="domain" description="Glycosyltransferase family 28 N-terminal" evidence="2">
    <location>
        <begin position="9"/>
        <end position="92"/>
    </location>
</feature>
<evidence type="ECO:0000259" key="2">
    <source>
        <dbReference type="Pfam" id="PF03033"/>
    </source>
</evidence>
<keyword evidence="1" id="KW-0808">Transferase</keyword>
<dbReference type="GO" id="GO:0016906">
    <property type="term" value="F:sterol 3-beta-glucosyltransferase activity"/>
    <property type="evidence" value="ECO:0007669"/>
    <property type="project" value="UniProtKB-ARBA"/>
</dbReference>